<comment type="subunit">
    <text evidence="9">Homodimer. Forms a heterodimer with renin and inhibits its activity.</text>
</comment>
<comment type="similarity">
    <text evidence="1">Belongs to the N-acylglucosamine 2-epimerase family.</text>
</comment>
<comment type="catalytic activity">
    <reaction evidence="8">
        <text>an N-acyl-D-glucosamine = an N-acyl-D-mannosamine</text>
        <dbReference type="Rhea" id="RHEA:19033"/>
        <dbReference type="ChEBI" id="CHEBI:16062"/>
        <dbReference type="ChEBI" id="CHEBI:17274"/>
        <dbReference type="EC" id="5.1.3.8"/>
    </reaction>
    <physiologicalReaction direction="left-to-right" evidence="8">
        <dbReference type="Rhea" id="RHEA:19034"/>
    </physiologicalReaction>
    <physiologicalReaction direction="right-to-left" evidence="8">
        <dbReference type="Rhea" id="RHEA:19035"/>
    </physiologicalReaction>
</comment>
<sequence length="422" mass="47598">MPLDLSEMKARWAADLKDSVLPFWLANSLDDLHGGYFTCLDHDGRVYDDTKYSWLQGRSVYMWSRMYLEGLDDYPTMREAALKAAESGAQRLDNSIDPATGLLFFSTTRDFFTRLHLQRKPYAAVFYVQGCLEFWRTGKDTDDSYLRRAETMFEKLEKWIADPSLCGRPPVPAAVAGSTNLADIMCSASLSLDFLKALKGRWEKSSKSEEHYLEIIRRAMKGCERHFDTRSNNRNVFLESCSATGLSSETPAGRHFNPGHSLEVAWFLLLMCDAVGGSETHSKIALDVISGSLNLGWDDQYGGLFYMMDIEGEPLLDATVMADGKLWWPHTEALIACTLAYTITGEAKYLAWLQKVHDYSYSTFVDRNVEGGTEGTGEWFGYCNRDGTLARTSKGGNYKGFFHVPRALLMCIQLVEAWEASK</sequence>
<accession>A0A9W7EKH4</accession>
<dbReference type="InterPro" id="IPR012341">
    <property type="entry name" value="6hp_glycosidase-like_sf"/>
</dbReference>
<evidence type="ECO:0000313" key="10">
    <source>
        <dbReference type="EMBL" id="GMH80323.1"/>
    </source>
</evidence>
<name>A0A9W7EKH4_9STRA</name>
<evidence type="ECO:0000256" key="3">
    <source>
        <dbReference type="ARBA" id="ARBA00014959"/>
    </source>
</evidence>
<evidence type="ECO:0000256" key="9">
    <source>
        <dbReference type="ARBA" id="ARBA00046544"/>
    </source>
</evidence>
<dbReference type="EMBL" id="BRXY01000243">
    <property type="protein sequence ID" value="GMH80323.1"/>
    <property type="molecule type" value="Genomic_DNA"/>
</dbReference>
<dbReference type="Gene3D" id="1.50.10.10">
    <property type="match status" value="1"/>
</dbReference>
<organism evidence="10 11">
    <name type="scientific">Triparma strigata</name>
    <dbReference type="NCBI Taxonomy" id="1606541"/>
    <lineage>
        <taxon>Eukaryota</taxon>
        <taxon>Sar</taxon>
        <taxon>Stramenopiles</taxon>
        <taxon>Ochrophyta</taxon>
        <taxon>Bolidophyceae</taxon>
        <taxon>Parmales</taxon>
        <taxon>Triparmaceae</taxon>
        <taxon>Triparma</taxon>
    </lineage>
</organism>
<dbReference type="Pfam" id="PF07221">
    <property type="entry name" value="GlcNAc_2-epim"/>
    <property type="match status" value="1"/>
</dbReference>
<comment type="caution">
    <text evidence="10">The sequence shown here is derived from an EMBL/GenBank/DDBJ whole genome shotgun (WGS) entry which is preliminary data.</text>
</comment>
<keyword evidence="11" id="KW-1185">Reference proteome</keyword>
<evidence type="ECO:0000313" key="11">
    <source>
        <dbReference type="Proteomes" id="UP001165085"/>
    </source>
</evidence>
<evidence type="ECO:0000256" key="7">
    <source>
        <dbReference type="ARBA" id="ARBA00033215"/>
    </source>
</evidence>
<protein>
    <recommendedName>
        <fullName evidence="3">N-acylglucosamine 2-epimerase</fullName>
        <ecNumber evidence="2">5.1.3.8</ecNumber>
    </recommendedName>
    <alternativeName>
        <fullName evidence="7">GlcNAc 2-epimerase</fullName>
    </alternativeName>
    <alternativeName>
        <fullName evidence="5">N-acetyl-D-glucosamine 2-epimerase</fullName>
    </alternativeName>
    <alternativeName>
        <fullName evidence="6">Renin-binding protein</fullName>
    </alternativeName>
</protein>
<dbReference type="AlphaFoldDB" id="A0A9W7EKH4"/>
<gene>
    <name evidence="10" type="ORF">TrST_g6394</name>
</gene>
<evidence type="ECO:0000256" key="1">
    <source>
        <dbReference type="ARBA" id="ARBA00008558"/>
    </source>
</evidence>
<evidence type="ECO:0000256" key="2">
    <source>
        <dbReference type="ARBA" id="ARBA00013176"/>
    </source>
</evidence>
<keyword evidence="4" id="KW-0413">Isomerase</keyword>
<dbReference type="GO" id="GO:0050121">
    <property type="term" value="F:N-acylglucosamine 2-epimerase activity"/>
    <property type="evidence" value="ECO:0007669"/>
    <property type="project" value="UniProtKB-EC"/>
</dbReference>
<dbReference type="GO" id="GO:0005975">
    <property type="term" value="P:carbohydrate metabolic process"/>
    <property type="evidence" value="ECO:0007669"/>
    <property type="project" value="InterPro"/>
</dbReference>
<dbReference type="PANTHER" id="PTHR15108">
    <property type="entry name" value="N-ACYLGLUCOSAMINE-2-EPIMERASE"/>
    <property type="match status" value="1"/>
</dbReference>
<dbReference type="OrthoDB" id="414129at2759"/>
<reference evidence="11" key="1">
    <citation type="journal article" date="2023" name="Commun. Biol.">
        <title>Genome analysis of Parmales, the sister group of diatoms, reveals the evolutionary specialization of diatoms from phago-mixotrophs to photoautotrophs.</title>
        <authorList>
            <person name="Ban H."/>
            <person name="Sato S."/>
            <person name="Yoshikawa S."/>
            <person name="Yamada K."/>
            <person name="Nakamura Y."/>
            <person name="Ichinomiya M."/>
            <person name="Sato N."/>
            <person name="Blanc-Mathieu R."/>
            <person name="Endo H."/>
            <person name="Kuwata A."/>
            <person name="Ogata H."/>
        </authorList>
    </citation>
    <scope>NUCLEOTIDE SEQUENCE [LARGE SCALE GENOMIC DNA]</scope>
    <source>
        <strain evidence="11">NIES 3701</strain>
    </source>
</reference>
<dbReference type="InterPro" id="IPR010819">
    <property type="entry name" value="AGE/CE"/>
</dbReference>
<proteinExistence type="inferred from homology"/>
<evidence type="ECO:0000256" key="8">
    <source>
        <dbReference type="ARBA" id="ARBA00034243"/>
    </source>
</evidence>
<evidence type="ECO:0000256" key="6">
    <source>
        <dbReference type="ARBA" id="ARBA00031909"/>
    </source>
</evidence>
<dbReference type="SUPFAM" id="SSF48208">
    <property type="entry name" value="Six-hairpin glycosidases"/>
    <property type="match status" value="1"/>
</dbReference>
<dbReference type="EC" id="5.1.3.8" evidence="2"/>
<evidence type="ECO:0000256" key="5">
    <source>
        <dbReference type="ARBA" id="ARBA00031608"/>
    </source>
</evidence>
<evidence type="ECO:0000256" key="4">
    <source>
        <dbReference type="ARBA" id="ARBA00023235"/>
    </source>
</evidence>
<dbReference type="InterPro" id="IPR008928">
    <property type="entry name" value="6-hairpin_glycosidase_sf"/>
</dbReference>
<dbReference type="Proteomes" id="UP001165085">
    <property type="component" value="Unassembled WGS sequence"/>
</dbReference>